<name>S5TL87_9BACT</name>
<keyword evidence="2" id="KW-0472">Membrane</keyword>
<reference evidence="3" key="1">
    <citation type="journal article" date="2013" name="Proc. Natl. Acad. Sci. U.S.A.">
        <title>Mapping gene clusters within arrayed metagenomic libraries to expand the structural diversity of biomedically relevant natural products.</title>
        <authorList>
            <person name="Owen J.G."/>
            <person name="Reddy B.V."/>
            <person name="Ternei M.A."/>
            <person name="Charlop-Powers Z."/>
            <person name="Calle P.Y."/>
            <person name="Kim J.H."/>
            <person name="Brady S.F."/>
        </authorList>
    </citation>
    <scope>NUCLEOTIDE SEQUENCE</scope>
</reference>
<evidence type="ECO:0000256" key="2">
    <source>
        <dbReference type="SAM" id="Phobius"/>
    </source>
</evidence>
<dbReference type="AlphaFoldDB" id="S5TL87"/>
<evidence type="ECO:0000256" key="1">
    <source>
        <dbReference type="SAM" id="MobiDB-lite"/>
    </source>
</evidence>
<evidence type="ECO:0008006" key="4">
    <source>
        <dbReference type="Google" id="ProtNLM"/>
    </source>
</evidence>
<accession>S5TL87</accession>
<protein>
    <recommendedName>
        <fullName evidence="4">SH3b domain-containing protein</fullName>
    </recommendedName>
</protein>
<feature type="compositionally biased region" description="Basic and acidic residues" evidence="1">
    <location>
        <begin position="76"/>
        <end position="87"/>
    </location>
</feature>
<dbReference type="EMBL" id="KF264553">
    <property type="protein sequence ID" value="AGS49720.1"/>
    <property type="molecule type" value="Genomic_DNA"/>
</dbReference>
<keyword evidence="2" id="KW-1133">Transmembrane helix</keyword>
<feature type="transmembrane region" description="Helical" evidence="2">
    <location>
        <begin position="32"/>
        <end position="49"/>
    </location>
</feature>
<sequence length="167" mass="17918">MNPKNAIRIPYTFTHQSSVRDHEEKTMSHKRIVAGLVAALAVLTANLIAQAPAGAIGPAAPSAEAAGDIGVQGCARADHPWSDKDRNTGNVDGQGVHIRTGPHTSCTSLGLLYPSYGLSYDCFDEGDTVIRNGITFRTWTHLRRNGTTIQGWVSDAYLNDAGSFQHC</sequence>
<feature type="region of interest" description="Disordered" evidence="1">
    <location>
        <begin position="76"/>
        <end position="96"/>
    </location>
</feature>
<keyword evidence="2" id="KW-0812">Transmembrane</keyword>
<organism evidence="3">
    <name type="scientific">uncultured bacterium esnapd14</name>
    <dbReference type="NCBI Taxonomy" id="1366594"/>
    <lineage>
        <taxon>Bacteria</taxon>
        <taxon>environmental samples</taxon>
    </lineage>
</organism>
<proteinExistence type="predicted"/>
<evidence type="ECO:0000313" key="3">
    <source>
        <dbReference type="EMBL" id="AGS49720.1"/>
    </source>
</evidence>